<dbReference type="Pfam" id="PF01872">
    <property type="entry name" value="RibD_C"/>
    <property type="match status" value="1"/>
</dbReference>
<dbReference type="PANTHER" id="PTHR38011">
    <property type="entry name" value="DIHYDROFOLATE REDUCTASE FAMILY PROTEIN (AFU_ORTHOLOGUE AFUA_8G06820)"/>
    <property type="match status" value="1"/>
</dbReference>
<dbReference type="InterPro" id="IPR024072">
    <property type="entry name" value="DHFR-like_dom_sf"/>
</dbReference>
<name>A0A7W3LKN6_ACTNM</name>
<dbReference type="Proteomes" id="UP000572680">
    <property type="component" value="Unassembled WGS sequence"/>
</dbReference>
<dbReference type="GO" id="GO:0008703">
    <property type="term" value="F:5-amino-6-(5-phosphoribosylamino)uracil reductase activity"/>
    <property type="evidence" value="ECO:0007669"/>
    <property type="project" value="InterPro"/>
</dbReference>
<accession>A0A7W3LKN6</accession>
<dbReference type="AlphaFoldDB" id="A0A7W3LKN6"/>
<dbReference type="InterPro" id="IPR002734">
    <property type="entry name" value="RibDG_C"/>
</dbReference>
<feature type="domain" description="Bacterial bifunctional deaminase-reductase C-terminal" evidence="1">
    <location>
        <begin position="4"/>
        <end position="182"/>
    </location>
</feature>
<dbReference type="SUPFAM" id="SSF53597">
    <property type="entry name" value="Dihydrofolate reductase-like"/>
    <property type="match status" value="1"/>
</dbReference>
<keyword evidence="3" id="KW-1185">Reference proteome</keyword>
<sequence length="190" mass="20378">MRALVYYVAVTLDGFIAAPDGRADFFPWAADVMEYCNERFPETVPTAFRGPAGLENAPNRRFGTVLMGRGTYEAGLATGAASPYAHLRQYVVSSRLGGAASDEVTVVGEDPVAFVRRLKRESDRDIWLCGGGRLAGTLLDEIDELVVKRYPIVLGAGVPMVEGPFGPRSFTPREARSFGNGATLTTSVAG</sequence>
<reference evidence="2 3" key="1">
    <citation type="submission" date="2020-08" db="EMBL/GenBank/DDBJ databases">
        <title>Genomic Encyclopedia of Type Strains, Phase IV (KMG-IV): sequencing the most valuable type-strain genomes for metagenomic binning, comparative biology and taxonomic classification.</title>
        <authorList>
            <person name="Goeker M."/>
        </authorList>
    </citation>
    <scope>NUCLEOTIDE SEQUENCE [LARGE SCALE GENOMIC DNA]</scope>
    <source>
        <strain evidence="2 3">DSM 44197</strain>
    </source>
</reference>
<proteinExistence type="predicted"/>
<dbReference type="RefSeq" id="WP_182842409.1">
    <property type="nucleotide sequence ID" value="NZ_BAAALP010000027.1"/>
</dbReference>
<dbReference type="InterPro" id="IPR050765">
    <property type="entry name" value="Riboflavin_Biosynth_HTPR"/>
</dbReference>
<dbReference type="Gene3D" id="3.40.430.10">
    <property type="entry name" value="Dihydrofolate Reductase, subunit A"/>
    <property type="match status" value="1"/>
</dbReference>
<evidence type="ECO:0000313" key="2">
    <source>
        <dbReference type="EMBL" id="MBA8949908.1"/>
    </source>
</evidence>
<protein>
    <submittedName>
        <fullName evidence="2">Dihydrofolate reductase</fullName>
    </submittedName>
</protein>
<evidence type="ECO:0000313" key="3">
    <source>
        <dbReference type="Proteomes" id="UP000572680"/>
    </source>
</evidence>
<dbReference type="PANTHER" id="PTHR38011:SF11">
    <property type="entry name" value="2,5-DIAMINO-6-RIBOSYLAMINO-4(3H)-PYRIMIDINONE 5'-PHOSPHATE REDUCTASE"/>
    <property type="match status" value="1"/>
</dbReference>
<organism evidence="2 3">
    <name type="scientific">Actinomadura namibiensis</name>
    <dbReference type="NCBI Taxonomy" id="182080"/>
    <lineage>
        <taxon>Bacteria</taxon>
        <taxon>Bacillati</taxon>
        <taxon>Actinomycetota</taxon>
        <taxon>Actinomycetes</taxon>
        <taxon>Streptosporangiales</taxon>
        <taxon>Thermomonosporaceae</taxon>
        <taxon>Actinomadura</taxon>
    </lineage>
</organism>
<dbReference type="GO" id="GO:0009231">
    <property type="term" value="P:riboflavin biosynthetic process"/>
    <property type="evidence" value="ECO:0007669"/>
    <property type="project" value="InterPro"/>
</dbReference>
<dbReference type="EMBL" id="JACJIA010000002">
    <property type="protein sequence ID" value="MBA8949908.1"/>
    <property type="molecule type" value="Genomic_DNA"/>
</dbReference>
<gene>
    <name evidence="2" type="ORF">HNR61_001521</name>
</gene>
<comment type="caution">
    <text evidence="2">The sequence shown here is derived from an EMBL/GenBank/DDBJ whole genome shotgun (WGS) entry which is preliminary data.</text>
</comment>
<evidence type="ECO:0000259" key="1">
    <source>
        <dbReference type="Pfam" id="PF01872"/>
    </source>
</evidence>